<feature type="region of interest" description="Disordered" evidence="5">
    <location>
        <begin position="158"/>
        <end position="201"/>
    </location>
</feature>
<dbReference type="Pfam" id="PF02535">
    <property type="entry name" value="Zip"/>
    <property type="match status" value="1"/>
</dbReference>
<evidence type="ECO:0000256" key="5">
    <source>
        <dbReference type="SAM" id="MobiDB-lite"/>
    </source>
</evidence>
<accession>A0ABR3GW44</accession>
<sequence length="485" mass="51811">MIRVSALTSIASGTPWFNQNPPTFDKALTTRSSLVCGAGHLKDDEYNLGLHVMALFVVLAQSSLACAFPIIAKKFPRLRIPPAFLFGARHFGTGVLIATAFVHLLPTAFISLNDPCLPAFWNKKYPAMPGAIAMGAVFFVTTIEMVFTRGLCKGGFSEPDHEATLESGNTSDDETDEKGKGNASVGAAKARQVRPGSEEIGGAGGVGAVGFGMAGRRRSRSHSMSQGLQMYEDMEKDKKERIRAGLGIGTGTIYNNGNRNISNDSISQANECAIEDCEENGECGVECEKIKAAANESRVITTVAVGQERIPGISENLTPQQRHKKALLQVALLEMGILFHSVFIGMALSVTGGPSFIVLLIAIVFHQTFEGLALGSRIAVLQWEPRAAQPWLMALAYGLTTPLGQAIGLATHSLYSPQSQTGLLMVGIMNAISSGLLVFAGLVELLAEDFLSDESWRVLKGRRRIAACFFVFAGAFGMAFVGAFA</sequence>
<dbReference type="PANTHER" id="PTHR11040">
    <property type="entry name" value="ZINC/IRON TRANSPORTER"/>
    <property type="match status" value="1"/>
</dbReference>
<keyword evidence="4 6" id="KW-0472">Membrane</keyword>
<dbReference type="PANTHER" id="PTHR11040:SF55">
    <property type="entry name" value="MEMBRANE ZINC ION TRANSPORTER, PUTATIVE (AFU_ORTHOLOGUE AFUA_6G00470)-RELATED"/>
    <property type="match status" value="1"/>
</dbReference>
<feature type="transmembrane region" description="Helical" evidence="6">
    <location>
        <begin position="125"/>
        <end position="147"/>
    </location>
</feature>
<keyword evidence="2 6" id="KW-0812">Transmembrane</keyword>
<feature type="transmembrane region" description="Helical" evidence="6">
    <location>
        <begin position="83"/>
        <end position="105"/>
    </location>
</feature>
<evidence type="ECO:0008006" key="9">
    <source>
        <dbReference type="Google" id="ProtNLM"/>
    </source>
</evidence>
<evidence type="ECO:0000313" key="8">
    <source>
        <dbReference type="Proteomes" id="UP001447188"/>
    </source>
</evidence>
<dbReference type="Proteomes" id="UP001447188">
    <property type="component" value="Unassembled WGS sequence"/>
</dbReference>
<comment type="subcellular location">
    <subcellularLocation>
        <location evidence="1">Membrane</location>
        <topology evidence="1">Multi-pass membrane protein</topology>
    </subcellularLocation>
</comment>
<name>A0ABR3GW44_9PEZI</name>
<feature type="transmembrane region" description="Helical" evidence="6">
    <location>
        <begin position="326"/>
        <end position="350"/>
    </location>
</feature>
<evidence type="ECO:0000313" key="7">
    <source>
        <dbReference type="EMBL" id="KAL0640156.1"/>
    </source>
</evidence>
<feature type="transmembrane region" description="Helical" evidence="6">
    <location>
        <begin position="356"/>
        <end position="380"/>
    </location>
</feature>
<keyword evidence="3 6" id="KW-1133">Transmembrane helix</keyword>
<feature type="transmembrane region" description="Helical" evidence="6">
    <location>
        <begin position="421"/>
        <end position="443"/>
    </location>
</feature>
<feature type="transmembrane region" description="Helical" evidence="6">
    <location>
        <begin position="464"/>
        <end position="484"/>
    </location>
</feature>
<evidence type="ECO:0000256" key="2">
    <source>
        <dbReference type="ARBA" id="ARBA00022692"/>
    </source>
</evidence>
<evidence type="ECO:0000256" key="4">
    <source>
        <dbReference type="ARBA" id="ARBA00023136"/>
    </source>
</evidence>
<proteinExistence type="predicted"/>
<feature type="transmembrane region" description="Helical" evidence="6">
    <location>
        <begin position="48"/>
        <end position="71"/>
    </location>
</feature>
<evidence type="ECO:0000256" key="3">
    <source>
        <dbReference type="ARBA" id="ARBA00022989"/>
    </source>
</evidence>
<protein>
    <recommendedName>
        <fullName evidence="9">Zinc/iron permease</fullName>
    </recommendedName>
</protein>
<evidence type="ECO:0000256" key="1">
    <source>
        <dbReference type="ARBA" id="ARBA00004141"/>
    </source>
</evidence>
<dbReference type="EMBL" id="JBBBZM010000005">
    <property type="protein sequence ID" value="KAL0640156.1"/>
    <property type="molecule type" value="Genomic_DNA"/>
</dbReference>
<organism evidence="7 8">
    <name type="scientific">Discina gigas</name>
    <dbReference type="NCBI Taxonomy" id="1032678"/>
    <lineage>
        <taxon>Eukaryota</taxon>
        <taxon>Fungi</taxon>
        <taxon>Dikarya</taxon>
        <taxon>Ascomycota</taxon>
        <taxon>Pezizomycotina</taxon>
        <taxon>Pezizomycetes</taxon>
        <taxon>Pezizales</taxon>
        <taxon>Discinaceae</taxon>
        <taxon>Discina</taxon>
    </lineage>
</organism>
<reference evidence="7 8" key="1">
    <citation type="submission" date="2024-02" db="EMBL/GenBank/DDBJ databases">
        <title>Discinaceae phylogenomics.</title>
        <authorList>
            <person name="Dirks A.C."/>
            <person name="James T.Y."/>
        </authorList>
    </citation>
    <scope>NUCLEOTIDE SEQUENCE [LARGE SCALE GENOMIC DNA]</scope>
    <source>
        <strain evidence="7 8">ACD0624</strain>
    </source>
</reference>
<gene>
    <name evidence="7" type="ORF">Q9L58_000714</name>
</gene>
<feature type="transmembrane region" description="Helical" evidence="6">
    <location>
        <begin position="392"/>
        <end position="415"/>
    </location>
</feature>
<evidence type="ECO:0000256" key="6">
    <source>
        <dbReference type="SAM" id="Phobius"/>
    </source>
</evidence>
<dbReference type="InterPro" id="IPR003689">
    <property type="entry name" value="ZIP"/>
</dbReference>
<keyword evidence="8" id="KW-1185">Reference proteome</keyword>
<comment type="caution">
    <text evidence="7">The sequence shown here is derived from an EMBL/GenBank/DDBJ whole genome shotgun (WGS) entry which is preliminary data.</text>
</comment>